<evidence type="ECO:0000259" key="2">
    <source>
        <dbReference type="Pfam" id="PF12146"/>
    </source>
</evidence>
<accession>A0ABS3Q7E8</accession>
<gene>
    <name evidence="3" type="ORF">J3998_11455</name>
</gene>
<dbReference type="RefSeq" id="WP_208150807.1">
    <property type="nucleotide sequence ID" value="NZ_JAGETV010000029.1"/>
</dbReference>
<dbReference type="InterPro" id="IPR022742">
    <property type="entry name" value="Hydrolase_4"/>
</dbReference>
<reference evidence="3 4" key="1">
    <citation type="submission" date="2021-03" db="EMBL/GenBank/DDBJ databases">
        <title>Thiomicrorhabdus sp.nov.,novel sulfur-oxidizing bacteria isolated from coastal sediment.</title>
        <authorList>
            <person name="Liu X."/>
        </authorList>
    </citation>
    <scope>NUCLEOTIDE SEQUENCE [LARGE SCALE GENOMIC DNA]</scope>
    <source>
        <strain evidence="3 4">6S2-11</strain>
    </source>
</reference>
<evidence type="ECO:0000256" key="1">
    <source>
        <dbReference type="SAM" id="SignalP"/>
    </source>
</evidence>
<dbReference type="PANTHER" id="PTHR42886:SF29">
    <property type="entry name" value="PUMMELIG, ISOFORM A"/>
    <property type="match status" value="1"/>
</dbReference>
<dbReference type="EMBL" id="JAGETV010000029">
    <property type="protein sequence ID" value="MBO1928192.1"/>
    <property type="molecule type" value="Genomic_DNA"/>
</dbReference>
<dbReference type="GO" id="GO:0016787">
    <property type="term" value="F:hydrolase activity"/>
    <property type="evidence" value="ECO:0007669"/>
    <property type="project" value="UniProtKB-KW"/>
</dbReference>
<feature type="domain" description="Serine aminopeptidase S33" evidence="2">
    <location>
        <begin position="55"/>
        <end position="253"/>
    </location>
</feature>
<dbReference type="Pfam" id="PF12146">
    <property type="entry name" value="Hydrolase_4"/>
    <property type="match status" value="1"/>
</dbReference>
<keyword evidence="1" id="KW-0732">Signal</keyword>
<feature type="chain" id="PRO_5045402598" evidence="1">
    <location>
        <begin position="27"/>
        <end position="298"/>
    </location>
</feature>
<comment type="caution">
    <text evidence="3">The sequence shown here is derived from an EMBL/GenBank/DDBJ whole genome shotgun (WGS) entry which is preliminary data.</text>
</comment>
<sequence>MQKKWLAPILGALFIAGASYLPSAQAADVKEVTQQQQGLTLNANLLMADGKGFSDEVVLLTHGTLTHKERSTYAALQKNLANNGISSLAINLSFGLDNRHGEYDCTVPHTHKHTDAMNEIGYWMDWLKQQGADKVTLMGHSRGGNQTAWFAAERDSDQIDKVVLIAPATGGQQKLDKSQQATLEKAQKMVADGKGDQMMKNTDFIYCKGSDVTAAAFADYYTVKPQFDTPTLLNDITKPVMVVIGTADDVVADLPEKIAPIADAGKITVLELEDADHFFLDFANEDLAAGAAEFIRGE</sequence>
<dbReference type="Proteomes" id="UP000664835">
    <property type="component" value="Unassembled WGS sequence"/>
</dbReference>
<keyword evidence="3" id="KW-0378">Hydrolase</keyword>
<protein>
    <submittedName>
        <fullName evidence="3">Alpha/beta hydrolase</fullName>
    </submittedName>
</protein>
<dbReference type="SUPFAM" id="SSF53474">
    <property type="entry name" value="alpha/beta-Hydrolases"/>
    <property type="match status" value="1"/>
</dbReference>
<feature type="signal peptide" evidence="1">
    <location>
        <begin position="1"/>
        <end position="26"/>
    </location>
</feature>
<dbReference type="Gene3D" id="3.40.50.1820">
    <property type="entry name" value="alpha/beta hydrolase"/>
    <property type="match status" value="1"/>
</dbReference>
<evidence type="ECO:0000313" key="3">
    <source>
        <dbReference type="EMBL" id="MBO1928192.1"/>
    </source>
</evidence>
<organism evidence="3 4">
    <name type="scientific">Thiomicrorhabdus marina</name>
    <dbReference type="NCBI Taxonomy" id="2818442"/>
    <lineage>
        <taxon>Bacteria</taxon>
        <taxon>Pseudomonadati</taxon>
        <taxon>Pseudomonadota</taxon>
        <taxon>Gammaproteobacteria</taxon>
        <taxon>Thiotrichales</taxon>
        <taxon>Piscirickettsiaceae</taxon>
        <taxon>Thiomicrorhabdus</taxon>
    </lineage>
</organism>
<evidence type="ECO:0000313" key="4">
    <source>
        <dbReference type="Proteomes" id="UP000664835"/>
    </source>
</evidence>
<dbReference type="PANTHER" id="PTHR42886">
    <property type="entry name" value="RE40534P-RELATED"/>
    <property type="match status" value="1"/>
</dbReference>
<keyword evidence="4" id="KW-1185">Reference proteome</keyword>
<name>A0ABS3Q7E8_9GAMM</name>
<dbReference type="InterPro" id="IPR029058">
    <property type="entry name" value="AB_hydrolase_fold"/>
</dbReference>
<proteinExistence type="predicted"/>